<evidence type="ECO:0000313" key="1">
    <source>
        <dbReference type="EMBL" id="KAG6581592.1"/>
    </source>
</evidence>
<dbReference type="EMBL" id="JAGKQH010000014">
    <property type="protein sequence ID" value="KAG6581592.1"/>
    <property type="molecule type" value="Genomic_DNA"/>
</dbReference>
<proteinExistence type="predicted"/>
<gene>
    <name evidence="1" type="ORF">SDJN03_21594</name>
</gene>
<feature type="non-terminal residue" evidence="1">
    <location>
        <position position="1"/>
    </location>
</feature>
<dbReference type="AlphaFoldDB" id="A0AAV6MI10"/>
<evidence type="ECO:0000313" key="2">
    <source>
        <dbReference type="Proteomes" id="UP000685013"/>
    </source>
</evidence>
<protein>
    <submittedName>
        <fullName evidence="1">Uncharacterized protein</fullName>
    </submittedName>
</protein>
<reference evidence="1 2" key="1">
    <citation type="journal article" date="2021" name="Hortic Res">
        <title>The domestication of Cucurbita argyrosperma as revealed by the genome of its wild relative.</title>
        <authorList>
            <person name="Barrera-Redondo J."/>
            <person name="Sanchez-de la Vega G."/>
            <person name="Aguirre-Liguori J.A."/>
            <person name="Castellanos-Morales G."/>
            <person name="Gutierrez-Guerrero Y.T."/>
            <person name="Aguirre-Dugua X."/>
            <person name="Aguirre-Planter E."/>
            <person name="Tenaillon M.I."/>
            <person name="Lira-Saade R."/>
            <person name="Eguiarte L.E."/>
        </authorList>
    </citation>
    <scope>NUCLEOTIDE SEQUENCE [LARGE SCALE GENOMIC DNA]</scope>
    <source>
        <strain evidence="1">JBR-2021</strain>
    </source>
</reference>
<name>A0AAV6MI10_9ROSI</name>
<keyword evidence="2" id="KW-1185">Reference proteome</keyword>
<comment type="caution">
    <text evidence="1">The sequence shown here is derived from an EMBL/GenBank/DDBJ whole genome shotgun (WGS) entry which is preliminary data.</text>
</comment>
<dbReference type="Proteomes" id="UP000685013">
    <property type="component" value="Chromosome 14"/>
</dbReference>
<sequence>MCVQVNLGRGASRGVTTRVLGCCRRGLEPYQVGYCKWVDCVGWVEALGVGYKCVRPMLRKLDLVVGVIRTKGWTLGFTAYLPPSRCHRSVWVPMISRN</sequence>
<accession>A0AAV6MI10</accession>
<organism evidence="1 2">
    <name type="scientific">Cucurbita argyrosperma subsp. sororia</name>
    <dbReference type="NCBI Taxonomy" id="37648"/>
    <lineage>
        <taxon>Eukaryota</taxon>
        <taxon>Viridiplantae</taxon>
        <taxon>Streptophyta</taxon>
        <taxon>Embryophyta</taxon>
        <taxon>Tracheophyta</taxon>
        <taxon>Spermatophyta</taxon>
        <taxon>Magnoliopsida</taxon>
        <taxon>eudicotyledons</taxon>
        <taxon>Gunneridae</taxon>
        <taxon>Pentapetalae</taxon>
        <taxon>rosids</taxon>
        <taxon>fabids</taxon>
        <taxon>Cucurbitales</taxon>
        <taxon>Cucurbitaceae</taxon>
        <taxon>Cucurbiteae</taxon>
        <taxon>Cucurbita</taxon>
    </lineage>
</organism>